<dbReference type="Gene3D" id="1.10.760.10">
    <property type="entry name" value="Cytochrome c-like domain"/>
    <property type="match status" value="2"/>
</dbReference>
<keyword evidence="10" id="KW-1185">Reference proteome</keyword>
<dbReference type="RefSeq" id="WP_264726434.1">
    <property type="nucleotide sequence ID" value="NZ_JAPDMX010000025.1"/>
</dbReference>
<evidence type="ECO:0000313" key="10">
    <source>
        <dbReference type="Proteomes" id="UP001163714"/>
    </source>
</evidence>
<feature type="signal peptide" evidence="7">
    <location>
        <begin position="1"/>
        <end position="19"/>
    </location>
</feature>
<dbReference type="InterPro" id="IPR008168">
    <property type="entry name" value="Cyt_C_IC"/>
</dbReference>
<dbReference type="Pfam" id="PF00034">
    <property type="entry name" value="Cytochrom_C"/>
    <property type="match status" value="2"/>
</dbReference>
<dbReference type="Proteomes" id="UP001163714">
    <property type="component" value="Unassembled WGS sequence"/>
</dbReference>
<evidence type="ECO:0000256" key="6">
    <source>
        <dbReference type="PROSITE-ProRule" id="PRU00433"/>
    </source>
</evidence>
<keyword evidence="5 6" id="KW-0408">Iron</keyword>
<feature type="domain" description="Cytochrome c" evidence="8">
    <location>
        <begin position="289"/>
        <end position="379"/>
    </location>
</feature>
<protein>
    <submittedName>
        <fullName evidence="9">Cytochrome c</fullName>
    </submittedName>
</protein>
<proteinExistence type="predicted"/>
<reference evidence="9" key="1">
    <citation type="submission" date="2022-10" db="EMBL/GenBank/DDBJ databases">
        <title>Shewanella flava sp. nov, isolated from the estuary of the Fenhe River into the Yellow River.</title>
        <authorList>
            <person name="Li Y."/>
        </authorList>
    </citation>
    <scope>NUCLEOTIDE SEQUENCE</scope>
    <source>
        <strain evidence="9">FYR11-62</strain>
    </source>
</reference>
<accession>A0ABT3IAE9</accession>
<evidence type="ECO:0000256" key="1">
    <source>
        <dbReference type="ARBA" id="ARBA00022448"/>
    </source>
</evidence>
<keyword evidence="2 6" id="KW-0349">Heme</keyword>
<evidence type="ECO:0000256" key="5">
    <source>
        <dbReference type="ARBA" id="ARBA00023004"/>
    </source>
</evidence>
<keyword evidence="3 6" id="KW-0479">Metal-binding</keyword>
<dbReference type="InterPro" id="IPR051459">
    <property type="entry name" value="Cytochrome_c-type_DH"/>
</dbReference>
<dbReference type="PRINTS" id="PR00605">
    <property type="entry name" value="CYTCHROMECIC"/>
</dbReference>
<feature type="chain" id="PRO_5046743550" evidence="7">
    <location>
        <begin position="20"/>
        <end position="407"/>
    </location>
</feature>
<keyword evidence="1" id="KW-0813">Transport</keyword>
<comment type="caution">
    <text evidence="9">The sequence shown here is derived from an EMBL/GenBank/DDBJ whole genome shotgun (WGS) entry which is preliminary data.</text>
</comment>
<evidence type="ECO:0000259" key="8">
    <source>
        <dbReference type="PROSITE" id="PS51007"/>
    </source>
</evidence>
<evidence type="ECO:0000256" key="3">
    <source>
        <dbReference type="ARBA" id="ARBA00022723"/>
    </source>
</evidence>
<evidence type="ECO:0000256" key="7">
    <source>
        <dbReference type="SAM" id="SignalP"/>
    </source>
</evidence>
<dbReference type="EMBL" id="JAPDMX010000025">
    <property type="protein sequence ID" value="MCW3172914.1"/>
    <property type="molecule type" value="Genomic_DNA"/>
</dbReference>
<organism evidence="9 10">
    <name type="scientific">Shewanella subflava</name>
    <dbReference type="NCBI Taxonomy" id="2986476"/>
    <lineage>
        <taxon>Bacteria</taxon>
        <taxon>Pseudomonadati</taxon>
        <taxon>Pseudomonadota</taxon>
        <taxon>Gammaproteobacteria</taxon>
        <taxon>Alteromonadales</taxon>
        <taxon>Shewanellaceae</taxon>
        <taxon>Shewanella</taxon>
    </lineage>
</organism>
<dbReference type="InterPro" id="IPR009056">
    <property type="entry name" value="Cyt_c-like_dom"/>
</dbReference>
<evidence type="ECO:0000256" key="2">
    <source>
        <dbReference type="ARBA" id="ARBA00022617"/>
    </source>
</evidence>
<dbReference type="PROSITE" id="PS51007">
    <property type="entry name" value="CYTC"/>
    <property type="match status" value="2"/>
</dbReference>
<gene>
    <name evidence="9" type="ORF">OHT75_10525</name>
</gene>
<name>A0ABT3IAE9_9GAMM</name>
<feature type="domain" description="Cytochrome c" evidence="8">
    <location>
        <begin position="24"/>
        <end position="126"/>
    </location>
</feature>
<dbReference type="InterPro" id="IPR036909">
    <property type="entry name" value="Cyt_c-like_dom_sf"/>
</dbReference>
<dbReference type="PIRSF" id="PIRSF000018">
    <property type="entry name" value="Mb_ADH_cyt_c"/>
    <property type="match status" value="1"/>
</dbReference>
<keyword evidence="7" id="KW-0732">Signal</keyword>
<keyword evidence="4" id="KW-0249">Electron transport</keyword>
<sequence>MQKIASLAIIFAISPTVMATTDNELINKGKYLSQLADCYACHTATGGEPYAGGLSFKTPFGVIYSTNITSDKTQGIGDYSFEDFDRAMRHGVAPKGNLYPAMPYTSFDKITQEDMRALYVYFMNTKPSSQANLDNDVMFPANIRLGLKGWNLLNHKPQEFAADNSKSDSWNRGNYILNSFGHCGECHTPRDMTMAMDHSKHYQGAMIGNVWAPDITSQSLIEQGWSSQDIKDLLGTGYSRKGTVVGEMYTAIYHSLSKFDEQDLHASAVYLLDSDEDVPGKPLTFNAQANTGEGYQLYMGYCASCHGIEGEGKPNFAPGLAGNESLAHENSINLLVATLYGIKPQFYSTLVSFDAMPGYDNKLNDEELTNLVNYLKAAFTNSTIRFTVKEMGVLRKEVEGNQENAAH</sequence>
<evidence type="ECO:0000256" key="4">
    <source>
        <dbReference type="ARBA" id="ARBA00022982"/>
    </source>
</evidence>
<evidence type="ECO:0000313" key="9">
    <source>
        <dbReference type="EMBL" id="MCW3172914.1"/>
    </source>
</evidence>
<dbReference type="PANTHER" id="PTHR35008:SF4">
    <property type="entry name" value="BLL4482 PROTEIN"/>
    <property type="match status" value="1"/>
</dbReference>
<dbReference type="PANTHER" id="PTHR35008">
    <property type="entry name" value="BLL4482 PROTEIN-RELATED"/>
    <property type="match status" value="1"/>
</dbReference>
<dbReference type="InterPro" id="IPR014353">
    <property type="entry name" value="Membr-bd_ADH_cyt_c"/>
</dbReference>
<dbReference type="SUPFAM" id="SSF46626">
    <property type="entry name" value="Cytochrome c"/>
    <property type="match status" value="3"/>
</dbReference>